<reference evidence="1" key="1">
    <citation type="submission" date="2022-08" db="EMBL/GenBank/DDBJ databases">
        <title>Genome Sequence of Fusarium decemcellulare.</title>
        <authorList>
            <person name="Buettner E."/>
        </authorList>
    </citation>
    <scope>NUCLEOTIDE SEQUENCE</scope>
    <source>
        <strain evidence="1">Babe19</strain>
    </source>
</reference>
<comment type="caution">
    <text evidence="1">The sequence shown here is derived from an EMBL/GenBank/DDBJ whole genome shotgun (WGS) entry which is preliminary data.</text>
</comment>
<evidence type="ECO:0000313" key="2">
    <source>
        <dbReference type="Proteomes" id="UP001148629"/>
    </source>
</evidence>
<sequence>MAGPGESDGGCLSVLSCFKSRGTTRPEGSKSPKQAPASASPAAKVSQGSAPSPTPTSRPVVEAPALLPIESSTKSKDEVALPTQASNPASPTTGGPATTLDLWREAYDEVDDDTRKWIGDIPAVTNVKDSTQELANLVRVNEEKYKQETPKLKVGDREILWRDYADRVVSWLTTIGDIAITFAPAPSSAVWSAANVSQCKDLVAILGCTDIVLCLARRGRVYEEVYIGESPSTSAQEDMKQKLVSVYKTCLEFLAFVDTKFKQRRLGQFLDALLDPGNGEQRVSDVRDLEFELALAAQACEAESSLAKSDEQQKLLQSLQGPLKRIDDRVMAMLKKVEDAELRKVMNFISEIPVGAHHNEKLESRTHGTCEWVAVSIDPARLGMGKSFLSSKVIDRYRINHEETKQWSGQHDEGFAFFYCSRFDPARRNFKNILRSYIRQLSEVPRRSARIHEAPYNIYQKAGNIQNDISLKDCEATLEDIINSYPRTTLVLDALDECEAETRRQIAEFFQHLIKKTTRLLKVFLASRKEVDIERHLESFQGPQMLVQISTSDNRSDIEKFVVENMAKHAVNWEGITEETKQLVKETLVKKSDGMFRWTYLQWEQLKVCNYNGAVRQRLERLPKTLSGAYDEIYNRYDPEDSERVMLQRTVRWVLCARKPLDSCTLLSAIRLESEKMDGARAFDRSDLTEQTLESVCSHLVVKDSELDVWKFPHASVAEYFGNKKEPWIESAQAEVAEFLISCLMDCCSAWPPPEIRDSQLSEWEFWRQEVDPNKPLDARHPLQGYIEDSWFRHIMTMSDQDTDTADVAQTLKRFLGEEGPQQPSREYRVFCDVMLRHLNSSGNYRNCITPADNSTFGVVAFGLHRALAGWWDLDLDRSLVNSYGQDLLAIAAQFGHIDLCEDLLARGFDVNKHVQWTRQSALGAAIDGECIEVARLFLKKGADPNRVLQDDSLLCSAVAKGDEYVQALLEAGADPNIKCDCPYGSALATAAMWDHAGAVRTLIQKGAAVNPDSLGGPYGSPLAAVAYCGILKSVRLLIEHGADANACLKSGDFGSPLVAAIVGRKLDCARLLIEHGADVDACLEFGIFGSPLVAAIVGSTFDYVRLLIEHGANANAYLKSGEYGSPLVAAVVGSTLDCVRLLVEHGANVNARIGSGCYASVLGAAVASPLTSLARVRFLVEEAKADPMQLTWGHPMQLAWGQTNYDRAYRQDHRQEVVAYLIQECHIKAQVLIDYGVPLEYIPSVLLDNARDFSTVPSETSL</sequence>
<proteinExistence type="predicted"/>
<evidence type="ECO:0000313" key="1">
    <source>
        <dbReference type="EMBL" id="KAJ3545821.1"/>
    </source>
</evidence>
<name>A0ACC1SSU9_9HYPO</name>
<accession>A0ACC1SSU9</accession>
<keyword evidence="2" id="KW-1185">Reference proteome</keyword>
<protein>
    <submittedName>
        <fullName evidence="1">Uncharacterized protein</fullName>
    </submittedName>
</protein>
<organism evidence="1 2">
    <name type="scientific">Fusarium decemcellulare</name>
    <dbReference type="NCBI Taxonomy" id="57161"/>
    <lineage>
        <taxon>Eukaryota</taxon>
        <taxon>Fungi</taxon>
        <taxon>Dikarya</taxon>
        <taxon>Ascomycota</taxon>
        <taxon>Pezizomycotina</taxon>
        <taxon>Sordariomycetes</taxon>
        <taxon>Hypocreomycetidae</taxon>
        <taxon>Hypocreales</taxon>
        <taxon>Nectriaceae</taxon>
        <taxon>Fusarium</taxon>
        <taxon>Fusarium decemcellulare species complex</taxon>
    </lineage>
</organism>
<dbReference type="Proteomes" id="UP001148629">
    <property type="component" value="Unassembled WGS sequence"/>
</dbReference>
<gene>
    <name evidence="1" type="ORF">NM208_g2322</name>
</gene>
<dbReference type="EMBL" id="JANRMS010000136">
    <property type="protein sequence ID" value="KAJ3545821.1"/>
    <property type="molecule type" value="Genomic_DNA"/>
</dbReference>